<reference evidence="2 3" key="3">
    <citation type="journal article" date="2008" name="FEMS Microbiol. Ecol.">
        <title>Identification and characterization of genes underlying chitinolysis in Collimonas fungivorans Ter331.</title>
        <authorList>
            <person name="Fritsche K."/>
            <person name="de Boer W."/>
            <person name="Gerards S."/>
            <person name="van den Berg M."/>
            <person name="van Veen J.A."/>
            <person name="Leveau J.H."/>
        </authorList>
    </citation>
    <scope>NUCLEOTIDE SEQUENCE [LARGE SCALE GENOMIC DNA]</scope>
    <source>
        <strain evidence="2 3">Ter331</strain>
    </source>
</reference>
<accession>G0A8A7</accession>
<reference evidence="2 3" key="5">
    <citation type="journal article" date="2011" name="ISME J.">
        <title>Dual transcriptional profiling of a bacterial/fungal confrontation: Collimonas fungivorans versus Aspergillus niger.</title>
        <authorList>
            <person name="Mela F."/>
            <person name="Fritsche K."/>
            <person name="de Boer W."/>
            <person name="van Veen J.A."/>
            <person name="de Graaff L.H."/>
            <person name="van den Berg M."/>
            <person name="Leveau J.H."/>
        </authorList>
    </citation>
    <scope>NUCLEOTIDE SEQUENCE [LARGE SCALE GENOMIC DNA]</scope>
    <source>
        <strain evidence="2 3">Ter331</strain>
    </source>
</reference>
<dbReference type="AlphaFoldDB" id="G0A8A7"/>
<keyword evidence="1" id="KW-0812">Transmembrane</keyword>
<dbReference type="STRING" id="1005048.CFU_0583"/>
<keyword evidence="3" id="KW-1185">Reference proteome</keyword>
<dbReference type="Proteomes" id="UP000008392">
    <property type="component" value="Chromosome"/>
</dbReference>
<keyword evidence="1" id="KW-0472">Membrane</keyword>
<dbReference type="EMBL" id="CP002745">
    <property type="protein sequence ID" value="AEK60419.1"/>
    <property type="molecule type" value="Genomic_DNA"/>
</dbReference>
<feature type="transmembrane region" description="Helical" evidence="1">
    <location>
        <begin position="6"/>
        <end position="29"/>
    </location>
</feature>
<evidence type="ECO:0000313" key="2">
    <source>
        <dbReference type="EMBL" id="AEK60419.1"/>
    </source>
</evidence>
<reference evidence="3" key="6">
    <citation type="submission" date="2011-05" db="EMBL/GenBank/DDBJ databases">
        <title>Complete sequence of Collimonas fungivorans Ter331.</title>
        <authorList>
            <person name="Leveau J.H."/>
        </authorList>
    </citation>
    <scope>NUCLEOTIDE SEQUENCE [LARGE SCALE GENOMIC DNA]</scope>
    <source>
        <strain evidence="3">Ter331</strain>
    </source>
</reference>
<gene>
    <name evidence="2" type="ordered locus">CFU_0583</name>
</gene>
<dbReference type="HOGENOM" id="CLU_3134469_0_0_4"/>
<evidence type="ECO:0000313" key="3">
    <source>
        <dbReference type="Proteomes" id="UP000008392"/>
    </source>
</evidence>
<reference evidence="2 3" key="1">
    <citation type="journal article" date="2004" name="Environ. Microbiol.">
        <title>Phylogeny-function analysis of (meta)genomic libraries: screening for expression of ribosomal RNA genes by large-insert library fluorescent in situ hybridization (LIL-FISH).</title>
        <authorList>
            <person name="Leveau J.H."/>
            <person name="Gerards S."/>
            <person name="de Boer W."/>
            <person name="van Veen J.A."/>
        </authorList>
    </citation>
    <scope>NUCLEOTIDE SEQUENCE [LARGE SCALE GENOMIC DNA]</scope>
    <source>
        <strain evidence="2 3">Ter331</strain>
    </source>
</reference>
<dbReference type="KEGG" id="cfu:CFU_0583"/>
<protein>
    <submittedName>
        <fullName evidence="2">Uncharacterized protein</fullName>
    </submittedName>
</protein>
<name>G0A8A7_COLFT</name>
<evidence type="ECO:0000256" key="1">
    <source>
        <dbReference type="SAM" id="Phobius"/>
    </source>
</evidence>
<reference evidence="2 3" key="4">
    <citation type="journal article" date="2010" name="Environ. Microbiol.">
        <title>The bacterial genus Collimonas: mycophagy, weathering and other adaptive solutions to life in oligotrophic soil environments.</title>
        <authorList>
            <person name="Leveau J.H."/>
            <person name="Uroz S."/>
            <person name="de Boer W."/>
        </authorList>
    </citation>
    <scope>NUCLEOTIDE SEQUENCE [LARGE SCALE GENOMIC DNA]</scope>
    <source>
        <strain evidence="2 3">Ter331</strain>
    </source>
</reference>
<sequence length="49" mass="5545">MRTWRAKGGLMACTGVFGGFLLLGFFINFNKEGKFCWKSVNRIRAPGYP</sequence>
<proteinExistence type="predicted"/>
<keyword evidence="1" id="KW-1133">Transmembrane helix</keyword>
<organism evidence="2 3">
    <name type="scientific">Collimonas fungivorans (strain Ter331)</name>
    <dbReference type="NCBI Taxonomy" id="1005048"/>
    <lineage>
        <taxon>Bacteria</taxon>
        <taxon>Pseudomonadati</taxon>
        <taxon>Pseudomonadota</taxon>
        <taxon>Betaproteobacteria</taxon>
        <taxon>Burkholderiales</taxon>
        <taxon>Oxalobacteraceae</taxon>
        <taxon>Collimonas</taxon>
    </lineage>
</organism>
<reference evidence="2 3" key="2">
    <citation type="journal article" date="2006" name="J. Microbiol. Methods">
        <title>Genomic flank-sequencing of plasposon insertion sites for rapid identification of functional genes.</title>
        <authorList>
            <person name="Leveau J.H."/>
            <person name="Gerards S."/>
            <person name="Fritsche K."/>
            <person name="Zondag G."/>
            <person name="van Veen J.A."/>
        </authorList>
    </citation>
    <scope>NUCLEOTIDE SEQUENCE [LARGE SCALE GENOMIC DNA]</scope>
    <source>
        <strain evidence="2 3">Ter331</strain>
    </source>
</reference>